<dbReference type="Pfam" id="PF01341">
    <property type="entry name" value="Glyco_hydro_6"/>
    <property type="match status" value="1"/>
</dbReference>
<feature type="binding site" evidence="9">
    <location>
        <position position="347"/>
    </location>
    <ligand>
        <name>substrate</name>
    </ligand>
</feature>
<feature type="active site" evidence="10">
    <location>
        <position position="122"/>
    </location>
</feature>
<feature type="binding site" evidence="9">
    <location>
        <position position="86"/>
    </location>
    <ligand>
        <name>substrate</name>
    </ligand>
</feature>
<feature type="binding site" evidence="9">
    <location>
        <position position="375"/>
    </location>
    <ligand>
        <name>substrate</name>
    </ligand>
</feature>
<keyword evidence="6 11" id="KW-0326">Glycosidase</keyword>
<name>A0A841BGL2_9ACTN</name>
<dbReference type="AlphaFoldDB" id="A0A841BGL2"/>
<keyword evidence="4" id="KW-1015">Disulfide bond</keyword>
<keyword evidence="3 11" id="KW-0136">Cellulose degradation</keyword>
<comment type="similarity">
    <text evidence="11">Belongs to the glycosyl hydrolase family 6.</text>
</comment>
<feature type="binding site" evidence="9">
    <location>
        <position position="84"/>
    </location>
    <ligand>
        <name>substrate</name>
    </ligand>
</feature>
<evidence type="ECO:0000256" key="3">
    <source>
        <dbReference type="ARBA" id="ARBA00023001"/>
    </source>
</evidence>
<evidence type="ECO:0000256" key="9">
    <source>
        <dbReference type="PIRSR" id="PIRSR001100-2"/>
    </source>
</evidence>
<protein>
    <recommendedName>
        <fullName evidence="11">Glucanase</fullName>
        <ecNumber evidence="11">3.2.1.-</ecNumber>
    </recommendedName>
</protein>
<evidence type="ECO:0000256" key="8">
    <source>
        <dbReference type="PIRSR" id="PIRSR001100-1"/>
    </source>
</evidence>
<evidence type="ECO:0000256" key="4">
    <source>
        <dbReference type="ARBA" id="ARBA00023157"/>
    </source>
</evidence>
<dbReference type="InterPro" id="IPR016288">
    <property type="entry name" value="Beta_cellobiohydrolase"/>
</dbReference>
<evidence type="ECO:0000256" key="5">
    <source>
        <dbReference type="ARBA" id="ARBA00023277"/>
    </source>
</evidence>
<evidence type="ECO:0000313" key="12">
    <source>
        <dbReference type="EMBL" id="MBB5867414.1"/>
    </source>
</evidence>
<feature type="active site" description="Proton acceptor" evidence="8">
    <location>
        <position position="381"/>
    </location>
</feature>
<dbReference type="InterPro" id="IPR001524">
    <property type="entry name" value="Glyco_hydro_6_CS"/>
</dbReference>
<proteinExistence type="inferred from homology"/>
<evidence type="ECO:0000256" key="7">
    <source>
        <dbReference type="ARBA" id="ARBA00023326"/>
    </source>
</evidence>
<dbReference type="RefSeq" id="WP_184832094.1">
    <property type="nucleotide sequence ID" value="NZ_JACHMN010000001.1"/>
</dbReference>
<dbReference type="GO" id="GO:0030245">
    <property type="term" value="P:cellulose catabolic process"/>
    <property type="evidence" value="ECO:0007669"/>
    <property type="project" value="UniProtKB-KW"/>
</dbReference>
<feature type="chain" id="PRO_5033103263" description="Glucanase" evidence="11">
    <location>
        <begin position="30"/>
        <end position="430"/>
    </location>
</feature>
<dbReference type="PIRSF" id="PIRSF001100">
    <property type="entry name" value="Beta_cellobiohydrolase"/>
    <property type="match status" value="1"/>
</dbReference>
<evidence type="ECO:0000256" key="11">
    <source>
        <dbReference type="RuleBase" id="RU361186"/>
    </source>
</evidence>
<dbReference type="SUPFAM" id="SSF51989">
    <property type="entry name" value="Glycosyl hydrolases family 6, cellulases"/>
    <property type="match status" value="1"/>
</dbReference>
<feature type="active site" description="Proton donor" evidence="8">
    <location>
        <position position="160"/>
    </location>
</feature>
<dbReference type="EC" id="3.2.1.-" evidence="11"/>
<feature type="binding site" evidence="9">
    <location>
        <position position="379"/>
    </location>
    <ligand>
        <name>substrate</name>
    </ligand>
</feature>
<dbReference type="GO" id="GO:0004553">
    <property type="term" value="F:hydrolase activity, hydrolyzing O-glycosyl compounds"/>
    <property type="evidence" value="ECO:0007669"/>
    <property type="project" value="InterPro"/>
</dbReference>
<comment type="caution">
    <text evidence="12">The sequence shown here is derived from an EMBL/GenBank/DDBJ whole genome shotgun (WGS) entry which is preliminary data.</text>
</comment>
<organism evidence="12 13">
    <name type="scientific">Allocatelliglobosispora scoriae</name>
    <dbReference type="NCBI Taxonomy" id="643052"/>
    <lineage>
        <taxon>Bacteria</taxon>
        <taxon>Bacillati</taxon>
        <taxon>Actinomycetota</taxon>
        <taxon>Actinomycetes</taxon>
        <taxon>Micromonosporales</taxon>
        <taxon>Micromonosporaceae</taxon>
        <taxon>Allocatelliglobosispora</taxon>
    </lineage>
</organism>
<keyword evidence="5 11" id="KW-0119">Carbohydrate metabolism</keyword>
<feature type="signal peptide" evidence="11">
    <location>
        <begin position="1"/>
        <end position="29"/>
    </location>
</feature>
<dbReference type="PRINTS" id="PR00733">
    <property type="entry name" value="GLHYDRLASE6"/>
</dbReference>
<dbReference type="InterPro" id="IPR036434">
    <property type="entry name" value="Beta_cellobiohydrolase_sf"/>
</dbReference>
<dbReference type="Proteomes" id="UP000587527">
    <property type="component" value="Unassembled WGS sequence"/>
</dbReference>
<dbReference type="Gene3D" id="3.20.20.40">
    <property type="entry name" value="1, 4-beta cellobiohydrolase"/>
    <property type="match status" value="1"/>
</dbReference>
<accession>A0A841BGL2</accession>
<evidence type="ECO:0000256" key="2">
    <source>
        <dbReference type="ARBA" id="ARBA00022801"/>
    </source>
</evidence>
<evidence type="ECO:0000313" key="13">
    <source>
        <dbReference type="Proteomes" id="UP000587527"/>
    </source>
</evidence>
<evidence type="ECO:0000256" key="6">
    <source>
        <dbReference type="ARBA" id="ARBA00023295"/>
    </source>
</evidence>
<gene>
    <name evidence="12" type="ORF">F4553_000793</name>
</gene>
<dbReference type="PANTHER" id="PTHR34876:SF4">
    <property type="entry name" value="1,4-BETA-D-GLUCAN CELLOBIOHYDROLASE C-RELATED"/>
    <property type="match status" value="1"/>
</dbReference>
<feature type="binding site" evidence="9">
    <location>
        <position position="211"/>
    </location>
    <ligand>
        <name>substrate</name>
    </ligand>
</feature>
<reference evidence="12 13" key="1">
    <citation type="submission" date="2020-08" db="EMBL/GenBank/DDBJ databases">
        <title>Sequencing the genomes of 1000 actinobacteria strains.</title>
        <authorList>
            <person name="Klenk H.-P."/>
        </authorList>
    </citation>
    <scope>NUCLEOTIDE SEQUENCE [LARGE SCALE GENOMIC DNA]</scope>
    <source>
        <strain evidence="12 13">DSM 45362</strain>
    </source>
</reference>
<keyword evidence="13" id="KW-1185">Reference proteome</keyword>
<feature type="binding site" evidence="9">
    <location>
        <position position="238"/>
    </location>
    <ligand>
        <name>substrate</name>
    </ligand>
</feature>
<dbReference type="PANTHER" id="PTHR34876">
    <property type="match status" value="1"/>
</dbReference>
<keyword evidence="1 11" id="KW-0732">Signal</keyword>
<dbReference type="EMBL" id="JACHMN010000001">
    <property type="protein sequence ID" value="MBB5867414.1"/>
    <property type="molecule type" value="Genomic_DNA"/>
</dbReference>
<evidence type="ECO:0000256" key="10">
    <source>
        <dbReference type="PROSITE-ProRule" id="PRU10056"/>
    </source>
</evidence>
<sequence length="430" mass="45707">MHAPRRLLSCLAALALTAAAVAPSTPASAAAPTAPAHRTLPADTRFYVDPAAGGAQQALADLRAGDTANALRMAQLATWPQAIWIDNGTPAQISTQVRRIMAAARLTRTVPVLVSYYIPGRDCSLYSAGGAQSSAEYRTWIAAFAAAIGDGKAVVIVEPDGLSLLPKDCAGNIDPTGELTAQRLADLKAAVGLFGAQPHTSVYLDAGNSGWQAVGVIAERLLQAGIDQARGFAVNVSNYWRTEQNAQYSTWVAKCVWWSTKGPDWARGHTDWCASQYYSAAAPNDGQPGNSVVYEDPSTWHWTDAWFDQNVGTPPLDQLTHNVIDTSRNGIGPWTAPAGKYSDAETWCNPPQRGIGARPTAKTGLALTDAFLWIKTIGESDGSCKRGTAGPEDPEYGTVDPAAGAWWPDMAHWLAANASPTLTFNPRLLP</sequence>
<dbReference type="PROSITE" id="PS00655">
    <property type="entry name" value="GLYCOSYL_HYDROL_F6_1"/>
    <property type="match status" value="1"/>
</dbReference>
<keyword evidence="2 11" id="KW-0378">Hydrolase</keyword>
<keyword evidence="7 11" id="KW-0624">Polysaccharide degradation</keyword>
<evidence type="ECO:0000256" key="1">
    <source>
        <dbReference type="ARBA" id="ARBA00022729"/>
    </source>
</evidence>